<gene>
    <name evidence="2" type="ORF">KDA27_13705</name>
</gene>
<reference evidence="2" key="1">
    <citation type="submission" date="2020-04" db="EMBL/GenBank/DDBJ databases">
        <authorList>
            <person name="Zhang T."/>
        </authorList>
    </citation>
    <scope>NUCLEOTIDE SEQUENCE</scope>
    <source>
        <strain evidence="2">HKST-UBA02</strain>
    </source>
</reference>
<proteinExistence type="predicted"/>
<evidence type="ECO:0000313" key="3">
    <source>
        <dbReference type="Proteomes" id="UP000739538"/>
    </source>
</evidence>
<dbReference type="InterPro" id="IPR043739">
    <property type="entry name" value="DUF5684"/>
</dbReference>
<dbReference type="Pfam" id="PF18936">
    <property type="entry name" value="DUF5684"/>
    <property type="match status" value="1"/>
</dbReference>
<feature type="transmembrane region" description="Helical" evidence="1">
    <location>
        <begin position="34"/>
        <end position="52"/>
    </location>
</feature>
<keyword evidence="1" id="KW-0472">Membrane</keyword>
<keyword evidence="1" id="KW-0812">Transmembrane</keyword>
<keyword evidence="1" id="KW-1133">Transmembrane helix</keyword>
<organism evidence="2 3">
    <name type="scientific">Eiseniibacteriota bacterium</name>
    <dbReference type="NCBI Taxonomy" id="2212470"/>
    <lineage>
        <taxon>Bacteria</taxon>
        <taxon>Candidatus Eiseniibacteriota</taxon>
    </lineage>
</organism>
<accession>A0A956NH89</accession>
<name>A0A956NH89_UNCEI</name>
<comment type="caution">
    <text evidence="2">The sequence shown here is derived from an EMBL/GenBank/DDBJ whole genome shotgun (WGS) entry which is preliminary data.</text>
</comment>
<reference evidence="2" key="2">
    <citation type="journal article" date="2021" name="Microbiome">
        <title>Successional dynamics and alternative stable states in a saline activated sludge microbial community over 9 years.</title>
        <authorList>
            <person name="Wang Y."/>
            <person name="Ye J."/>
            <person name="Ju F."/>
            <person name="Liu L."/>
            <person name="Boyd J.A."/>
            <person name="Deng Y."/>
            <person name="Parks D.H."/>
            <person name="Jiang X."/>
            <person name="Yin X."/>
            <person name="Woodcroft B.J."/>
            <person name="Tyson G.W."/>
            <person name="Hugenholtz P."/>
            <person name="Polz M.F."/>
            <person name="Zhang T."/>
        </authorList>
    </citation>
    <scope>NUCLEOTIDE SEQUENCE</scope>
    <source>
        <strain evidence="2">HKST-UBA02</strain>
    </source>
</reference>
<protein>
    <submittedName>
        <fullName evidence="2">Signal peptidase I</fullName>
    </submittedName>
</protein>
<dbReference type="AlphaFoldDB" id="A0A956NH89"/>
<dbReference type="Proteomes" id="UP000739538">
    <property type="component" value="Unassembled WGS sequence"/>
</dbReference>
<feature type="transmembrane region" description="Helical" evidence="1">
    <location>
        <begin position="59"/>
        <end position="80"/>
    </location>
</feature>
<sequence>MEIIGAILNAGFLFFYLAVLAVTFLIAWKVYEKAGKPGWAALIPIYNLIVLLEIVDRPLWWVILFFVPVANIVIAFLVYLELAKCFGQDLPFAIGLFLLPVVFMAILAFGDYRYIGNRM</sequence>
<evidence type="ECO:0000313" key="2">
    <source>
        <dbReference type="EMBL" id="MCA9756854.1"/>
    </source>
</evidence>
<dbReference type="EMBL" id="JAGQHS010000070">
    <property type="protein sequence ID" value="MCA9756854.1"/>
    <property type="molecule type" value="Genomic_DNA"/>
</dbReference>
<evidence type="ECO:0000256" key="1">
    <source>
        <dbReference type="SAM" id="Phobius"/>
    </source>
</evidence>
<feature type="transmembrane region" description="Helical" evidence="1">
    <location>
        <begin position="92"/>
        <end position="110"/>
    </location>
</feature>
<feature type="transmembrane region" description="Helical" evidence="1">
    <location>
        <begin position="7"/>
        <end position="28"/>
    </location>
</feature>